<dbReference type="Proteomes" id="UP000681722">
    <property type="component" value="Unassembled WGS sequence"/>
</dbReference>
<evidence type="ECO:0000313" key="2">
    <source>
        <dbReference type="EMBL" id="CAF3903847.1"/>
    </source>
</evidence>
<protein>
    <submittedName>
        <fullName evidence="1">Uncharacterized protein</fullName>
    </submittedName>
</protein>
<evidence type="ECO:0000313" key="3">
    <source>
        <dbReference type="Proteomes" id="UP000663829"/>
    </source>
</evidence>
<dbReference type="Proteomes" id="UP000663829">
    <property type="component" value="Unassembled WGS sequence"/>
</dbReference>
<organism evidence="1 3">
    <name type="scientific">Didymodactylos carnosus</name>
    <dbReference type="NCBI Taxonomy" id="1234261"/>
    <lineage>
        <taxon>Eukaryota</taxon>
        <taxon>Metazoa</taxon>
        <taxon>Spiralia</taxon>
        <taxon>Gnathifera</taxon>
        <taxon>Rotifera</taxon>
        <taxon>Eurotatoria</taxon>
        <taxon>Bdelloidea</taxon>
        <taxon>Philodinida</taxon>
        <taxon>Philodinidae</taxon>
        <taxon>Didymodactylos</taxon>
    </lineage>
</organism>
<sequence>MLRSVFLRPVDRPYMDRIIRPGIPLQWLIIIKLVIHYKHGTRMIHFTGKKQLPIVIVIYHPPGSSHKSESYRLQLDSEGHLTVMALEKQFKLELVSECDEDGKYSVIIAYNHQTGYSLRTYDNGNVVHITGENGNFHSTFIVI</sequence>
<gene>
    <name evidence="1" type="ORF">GPM918_LOCUS20641</name>
    <name evidence="2" type="ORF">SRO942_LOCUS20638</name>
</gene>
<name>A0A814S162_9BILA</name>
<keyword evidence="3" id="KW-1185">Reference proteome</keyword>
<reference evidence="1" key="1">
    <citation type="submission" date="2021-02" db="EMBL/GenBank/DDBJ databases">
        <authorList>
            <person name="Nowell W R."/>
        </authorList>
    </citation>
    <scope>NUCLEOTIDE SEQUENCE</scope>
</reference>
<accession>A0A814S162</accession>
<dbReference type="EMBL" id="CAJNOQ010006581">
    <property type="protein sequence ID" value="CAF1140146.1"/>
    <property type="molecule type" value="Genomic_DNA"/>
</dbReference>
<proteinExistence type="predicted"/>
<evidence type="ECO:0000313" key="1">
    <source>
        <dbReference type="EMBL" id="CAF1140146.1"/>
    </source>
</evidence>
<comment type="caution">
    <text evidence="1">The sequence shown here is derived from an EMBL/GenBank/DDBJ whole genome shotgun (WGS) entry which is preliminary data.</text>
</comment>
<dbReference type="EMBL" id="CAJOBC010006581">
    <property type="protein sequence ID" value="CAF3903847.1"/>
    <property type="molecule type" value="Genomic_DNA"/>
</dbReference>
<dbReference type="AlphaFoldDB" id="A0A814S162"/>